<keyword evidence="4" id="KW-1185">Reference proteome</keyword>
<evidence type="ECO:0000256" key="1">
    <source>
        <dbReference type="SAM" id="SignalP"/>
    </source>
</evidence>
<evidence type="ECO:0000259" key="2">
    <source>
        <dbReference type="Pfam" id="PF14200"/>
    </source>
</evidence>
<reference evidence="4" key="1">
    <citation type="journal article" date="2019" name="Int. J. Syst. Evol. Microbiol.">
        <title>The Global Catalogue of Microorganisms (GCM) 10K type strain sequencing project: providing services to taxonomists for standard genome sequencing and annotation.</title>
        <authorList>
            <consortium name="The Broad Institute Genomics Platform"/>
            <consortium name="The Broad Institute Genome Sequencing Center for Infectious Disease"/>
            <person name="Wu L."/>
            <person name="Ma J."/>
        </authorList>
    </citation>
    <scope>NUCLEOTIDE SEQUENCE [LARGE SCALE GENOMIC DNA]</scope>
    <source>
        <strain evidence="4">JCM 4565</strain>
    </source>
</reference>
<feature type="signal peptide" evidence="1">
    <location>
        <begin position="1"/>
        <end position="27"/>
    </location>
</feature>
<evidence type="ECO:0000313" key="3">
    <source>
        <dbReference type="EMBL" id="GAA0362980.1"/>
    </source>
</evidence>
<comment type="caution">
    <text evidence="3">The sequence shown here is derived from an EMBL/GenBank/DDBJ whole genome shotgun (WGS) entry which is preliminary data.</text>
</comment>
<feature type="chain" id="PRO_5045790968" description="Ricin B lectin domain-containing protein" evidence="1">
    <location>
        <begin position="28"/>
        <end position="175"/>
    </location>
</feature>
<dbReference type="InterPro" id="IPR035992">
    <property type="entry name" value="Ricin_B-like_lectins"/>
</dbReference>
<sequence>MSRTIRAALATGLGIAALVGGTTTAYADQSTDTSSFVRLRAEHSGKCLTIENARIGNGAYAVQQSCADDLDNQIFELAPTGSASFEVRAKHSGRCMRYNGGQGVQQFWCNGDSNERWRVVLVEVAKGLYELRPMSAPENCLTIDPDASDNDGAHAITLYCIQHPIQRWRVQPVTS</sequence>
<proteinExistence type="predicted"/>
<organism evidence="3 4">
    <name type="scientific">Streptomyces blastmyceticus</name>
    <dbReference type="NCBI Taxonomy" id="68180"/>
    <lineage>
        <taxon>Bacteria</taxon>
        <taxon>Bacillati</taxon>
        <taxon>Actinomycetota</taxon>
        <taxon>Actinomycetes</taxon>
        <taxon>Kitasatosporales</taxon>
        <taxon>Streptomycetaceae</taxon>
        <taxon>Streptomyces</taxon>
    </lineage>
</organism>
<dbReference type="Proteomes" id="UP001500063">
    <property type="component" value="Unassembled WGS sequence"/>
</dbReference>
<protein>
    <recommendedName>
        <fullName evidence="2">Ricin B lectin domain-containing protein</fullName>
    </recommendedName>
</protein>
<dbReference type="Pfam" id="PF14200">
    <property type="entry name" value="RicinB_lectin_2"/>
    <property type="match status" value="1"/>
</dbReference>
<dbReference type="PROSITE" id="PS50231">
    <property type="entry name" value="RICIN_B_LECTIN"/>
    <property type="match status" value="1"/>
</dbReference>
<evidence type="ECO:0000313" key="4">
    <source>
        <dbReference type="Proteomes" id="UP001500063"/>
    </source>
</evidence>
<dbReference type="InterPro" id="IPR000772">
    <property type="entry name" value="Ricin_B_lectin"/>
</dbReference>
<gene>
    <name evidence="3" type="ORF">GCM10010319_45880</name>
</gene>
<keyword evidence="1" id="KW-0732">Signal</keyword>
<dbReference type="Gene3D" id="2.80.10.50">
    <property type="match status" value="2"/>
</dbReference>
<feature type="domain" description="Ricin B lectin" evidence="2">
    <location>
        <begin position="34"/>
        <end position="101"/>
    </location>
</feature>
<dbReference type="EMBL" id="BAAABW010000025">
    <property type="protein sequence ID" value="GAA0362980.1"/>
    <property type="molecule type" value="Genomic_DNA"/>
</dbReference>
<name>A0ABP3H816_9ACTN</name>
<dbReference type="RefSeq" id="WP_344120426.1">
    <property type="nucleotide sequence ID" value="NZ_BAAABW010000025.1"/>
</dbReference>
<accession>A0ABP3H816</accession>
<dbReference type="SUPFAM" id="SSF50370">
    <property type="entry name" value="Ricin B-like lectins"/>
    <property type="match status" value="1"/>
</dbReference>
<dbReference type="CDD" id="cd00161">
    <property type="entry name" value="beta-trefoil_Ricin-like"/>
    <property type="match status" value="1"/>
</dbReference>